<dbReference type="PROSITE" id="PS50093">
    <property type="entry name" value="PKD"/>
    <property type="match status" value="1"/>
</dbReference>
<proteinExistence type="predicted"/>
<dbReference type="SUPFAM" id="SSF49299">
    <property type="entry name" value="PKD domain"/>
    <property type="match status" value="3"/>
</dbReference>
<dbReference type="InterPro" id="IPR022409">
    <property type="entry name" value="PKD/Chitinase_dom"/>
</dbReference>
<dbReference type="NCBIfam" id="TIGR04131">
    <property type="entry name" value="Bac_Flav_CTERM"/>
    <property type="match status" value="1"/>
</dbReference>
<dbReference type="SMART" id="SM00089">
    <property type="entry name" value="PKD"/>
    <property type="match status" value="3"/>
</dbReference>
<sequence length="861" mass="91383">MKKITFKRLTIILLLFFTTTIGFSQIIADFPATESTLDCSIDGCNANDVEFGKVFLADSSGNQLATCTAGDPIAGYYIWVEVTKTSSKHDLFMQFNLYKDNVKIGLDGNPTLSPNKISVGDNGAIQLANYRMFELPSYLCGEVLELRDIYLSWQTPGNASGDPGCATQSSKCSGANLETIVVNTPLSVDFTVNENCDGGDYEKVVFTNTSTGGDGTLTYLWDFDGGVSNLPLTNEGPHTVVFASGGSKNISLTVTDSDNDVAVKNTVITIESCCVDPVITNPGPQTACDSYSLPVIAGSNLTGNQAYYDKSQANGGQVINGPITSTQTVWIYDADGSCSDEESFLVTINLSPDVDELNDVTVCDSYTLPNLTVGSYYTGSGGTGTALNAGASITSTQTIYIYAATGTTPNCSDESSFEVTVNYSPLVSAGFNAELNCNTETLVLNGTASSNNQEASYSYLWTTLNGVIDNGETTLHPTISASGTYTLTVFVDGTECSASDSVTITEDFTKPTAVIIASDTELTCDLTTITLNAITSVVQGEASYLWSKDNQLMSGITTPSIEVTEPGEYLVVVTDSDNGCYDAEKITITQSINNPIISITGNETLTCTTTSVVLDASGSTVQGDASYLWSTGATTSSIEVTAAGEYTVTVTDSTNGCSSTETVTVSEDNTTVNEVVNICDDLFDGFGNPVQTVDLNDYLSLASDTSGTWEAIDIPNRLNGSLLDVVELENGEYRFNFTSSTGCVSQLTVVIDCAVLACVTPDEISKVVTPNNDGINDTFNVGLVGASSCKYIVEIFNRWGKMVYESKDYKNTWGGYHNNSGLTIGSSAKLPAGTYYYIVKVIDSGGQSLEPITGYIYLGTH</sequence>
<dbReference type="InterPro" id="IPR000601">
    <property type="entry name" value="PKD_dom"/>
</dbReference>
<gene>
    <name evidence="2" type="ORF">ACFQZW_00970</name>
</gene>
<feature type="domain" description="PKD" evidence="1">
    <location>
        <begin position="202"/>
        <end position="271"/>
    </location>
</feature>
<accession>A0ABW2Z6X4</accession>
<name>A0ABW2Z6X4_9FLAO</name>
<reference evidence="3" key="1">
    <citation type="journal article" date="2019" name="Int. J. Syst. Evol. Microbiol.">
        <title>The Global Catalogue of Microorganisms (GCM) 10K type strain sequencing project: providing services to taxonomists for standard genome sequencing and annotation.</title>
        <authorList>
            <consortium name="The Broad Institute Genomics Platform"/>
            <consortium name="The Broad Institute Genome Sequencing Center for Infectious Disease"/>
            <person name="Wu L."/>
            <person name="Ma J."/>
        </authorList>
    </citation>
    <scope>NUCLEOTIDE SEQUENCE [LARGE SCALE GENOMIC DNA]</scope>
    <source>
        <strain evidence="3">CCUG 60022</strain>
    </source>
</reference>
<dbReference type="Pfam" id="PF13585">
    <property type="entry name" value="CHU_C"/>
    <property type="match status" value="1"/>
</dbReference>
<dbReference type="InterPro" id="IPR026341">
    <property type="entry name" value="T9SS_type_B"/>
</dbReference>
<dbReference type="Gene3D" id="2.60.40.10">
    <property type="entry name" value="Immunoglobulins"/>
    <property type="match status" value="4"/>
</dbReference>
<keyword evidence="3" id="KW-1185">Reference proteome</keyword>
<comment type="caution">
    <text evidence="2">The sequence shown here is derived from an EMBL/GenBank/DDBJ whole genome shotgun (WGS) entry which is preliminary data.</text>
</comment>
<dbReference type="RefSeq" id="WP_386781310.1">
    <property type="nucleotide sequence ID" value="NZ_JBHTIC010000002.1"/>
</dbReference>
<dbReference type="Proteomes" id="UP001597032">
    <property type="component" value="Unassembled WGS sequence"/>
</dbReference>
<dbReference type="CDD" id="cd00146">
    <property type="entry name" value="PKD"/>
    <property type="match status" value="1"/>
</dbReference>
<protein>
    <submittedName>
        <fullName evidence="2">Gliding motility-associated C-terminal domain-containing protein</fullName>
    </submittedName>
</protein>
<organism evidence="2 3">
    <name type="scientific">Lutibacter aestuarii</name>
    <dbReference type="NCBI Taxonomy" id="861111"/>
    <lineage>
        <taxon>Bacteria</taxon>
        <taxon>Pseudomonadati</taxon>
        <taxon>Bacteroidota</taxon>
        <taxon>Flavobacteriia</taxon>
        <taxon>Flavobacteriales</taxon>
        <taxon>Flavobacteriaceae</taxon>
        <taxon>Lutibacter</taxon>
    </lineage>
</organism>
<dbReference type="InterPro" id="IPR013783">
    <property type="entry name" value="Ig-like_fold"/>
</dbReference>
<evidence type="ECO:0000259" key="1">
    <source>
        <dbReference type="PROSITE" id="PS50093"/>
    </source>
</evidence>
<evidence type="ECO:0000313" key="2">
    <source>
        <dbReference type="EMBL" id="MFD0760645.1"/>
    </source>
</evidence>
<dbReference type="EMBL" id="JBHTIC010000002">
    <property type="protein sequence ID" value="MFD0760645.1"/>
    <property type="molecule type" value="Genomic_DNA"/>
</dbReference>
<dbReference type="InterPro" id="IPR035986">
    <property type="entry name" value="PKD_dom_sf"/>
</dbReference>
<evidence type="ECO:0000313" key="3">
    <source>
        <dbReference type="Proteomes" id="UP001597032"/>
    </source>
</evidence>